<reference evidence="1 2" key="1">
    <citation type="submission" date="2024-04" db="EMBL/GenBank/DDBJ databases">
        <title>Two novel Raoultella species associated with bleeding cankers of broadleaf hosts, Raoultella scottia sp. nov. and Raoultella lignicola sp. nov.</title>
        <authorList>
            <person name="Brady C.L."/>
        </authorList>
    </citation>
    <scope>NUCLEOTIDE SEQUENCE [LARGE SCALE GENOMIC DNA]</scope>
    <source>
        <strain evidence="1 2">TW_WC1a.1</strain>
    </source>
</reference>
<protein>
    <submittedName>
        <fullName evidence="1">Uncharacterized protein</fullName>
    </submittedName>
</protein>
<comment type="caution">
    <text evidence="1">The sequence shown here is derived from an EMBL/GenBank/DDBJ whole genome shotgun (WGS) entry which is preliminary data.</text>
</comment>
<name>A0ABU9F5F4_9ENTR</name>
<dbReference type="RefSeq" id="WP_331850984.1">
    <property type="nucleotide sequence ID" value="NZ_JARXNK020000100.1"/>
</dbReference>
<proteinExistence type="predicted"/>
<accession>A0ABU9F5F4</accession>
<gene>
    <name evidence="1" type="ORF">QFI96_007540</name>
</gene>
<evidence type="ECO:0000313" key="1">
    <source>
        <dbReference type="EMBL" id="MEL0551550.1"/>
    </source>
</evidence>
<evidence type="ECO:0000313" key="2">
    <source>
        <dbReference type="Proteomes" id="UP001312893"/>
    </source>
</evidence>
<dbReference type="EMBL" id="JARXNK020000100">
    <property type="protein sequence ID" value="MEL0551550.1"/>
    <property type="molecule type" value="Genomic_DNA"/>
</dbReference>
<keyword evidence="2" id="KW-1185">Reference proteome</keyword>
<organism evidence="1 2">
    <name type="scientific">Raoultella lignicola</name>
    <dbReference type="NCBI Taxonomy" id="3040939"/>
    <lineage>
        <taxon>Bacteria</taxon>
        <taxon>Pseudomonadati</taxon>
        <taxon>Pseudomonadota</taxon>
        <taxon>Gammaproteobacteria</taxon>
        <taxon>Enterobacterales</taxon>
        <taxon>Enterobacteriaceae</taxon>
        <taxon>Klebsiella/Raoultella group</taxon>
        <taxon>Raoultella</taxon>
    </lineage>
</organism>
<dbReference type="Proteomes" id="UP001312893">
    <property type="component" value="Unassembled WGS sequence"/>
</dbReference>
<sequence length="73" mass="8518">MEETKLRCYGCGGSFTREELQYRPSGKGAYRKEKYFCPTCNEKEIKKNTLNSAVSSFRKSLPARPGYMSHKRW</sequence>